<name>A0A6P6XV37_DERPT</name>
<protein>
    <submittedName>
        <fullName evidence="2">Uncharacterized protein LOC113790318</fullName>
    </submittedName>
</protein>
<evidence type="ECO:0000313" key="2">
    <source>
        <dbReference type="RefSeq" id="XP_027195769.1"/>
    </source>
</evidence>
<organism evidence="1 2">
    <name type="scientific">Dermatophagoides pteronyssinus</name>
    <name type="common">European house dust mite</name>
    <dbReference type="NCBI Taxonomy" id="6956"/>
    <lineage>
        <taxon>Eukaryota</taxon>
        <taxon>Metazoa</taxon>
        <taxon>Ecdysozoa</taxon>
        <taxon>Arthropoda</taxon>
        <taxon>Chelicerata</taxon>
        <taxon>Arachnida</taxon>
        <taxon>Acari</taxon>
        <taxon>Acariformes</taxon>
        <taxon>Sarcoptiformes</taxon>
        <taxon>Astigmata</taxon>
        <taxon>Psoroptidia</taxon>
        <taxon>Analgoidea</taxon>
        <taxon>Pyroglyphidae</taxon>
        <taxon>Dermatophagoidinae</taxon>
        <taxon>Dermatophagoides</taxon>
    </lineage>
</organism>
<reference evidence="2" key="1">
    <citation type="submission" date="2025-08" db="UniProtKB">
        <authorList>
            <consortium name="RefSeq"/>
        </authorList>
    </citation>
    <scope>IDENTIFICATION</scope>
    <source>
        <strain evidence="2">Airmid</strain>
    </source>
</reference>
<accession>A0A6P6XV37</accession>
<sequence>MNFIHRLTIIDTIDISDKFFNQIQTNYQIAKTFDKNLKARPIKRKFNDKHELVNALKRLRNRTINEVKCNQHDKIFSGFTDLYYHITECHPETILQSSSGSNSNPIDDGDDDYKDVINVDKNHI</sequence>
<dbReference type="Proteomes" id="UP000515146">
    <property type="component" value="Unplaced"/>
</dbReference>
<keyword evidence="1" id="KW-1185">Reference proteome</keyword>
<dbReference type="KEGG" id="dpte:113790318"/>
<evidence type="ECO:0000313" key="1">
    <source>
        <dbReference type="Proteomes" id="UP000515146"/>
    </source>
</evidence>
<dbReference type="AlphaFoldDB" id="A0A6P6XV37"/>
<proteinExistence type="predicted"/>
<gene>
    <name evidence="2" type="primary">LOC113790318</name>
</gene>
<dbReference type="InParanoid" id="A0A6P6XV37"/>
<dbReference type="RefSeq" id="XP_027195769.1">
    <property type="nucleotide sequence ID" value="XM_027339968.1"/>
</dbReference>